<comment type="caution">
    <text evidence="3">The sequence shown here is derived from an EMBL/GenBank/DDBJ whole genome shotgun (WGS) entry which is preliminary data.</text>
</comment>
<feature type="compositionally biased region" description="Polar residues" evidence="1">
    <location>
        <begin position="389"/>
        <end position="401"/>
    </location>
</feature>
<feature type="domain" description="SET" evidence="2">
    <location>
        <begin position="80"/>
        <end position="225"/>
    </location>
</feature>
<protein>
    <submittedName>
        <fullName evidence="3">Set5 protein</fullName>
    </submittedName>
</protein>
<dbReference type="EMBL" id="CAJNDS010002220">
    <property type="protein sequence ID" value="CAE7379650.1"/>
    <property type="molecule type" value="Genomic_DNA"/>
</dbReference>
<dbReference type="PROSITE" id="PS50280">
    <property type="entry name" value="SET"/>
    <property type="match status" value="1"/>
</dbReference>
<reference evidence="3" key="1">
    <citation type="submission" date="2021-02" db="EMBL/GenBank/DDBJ databases">
        <authorList>
            <person name="Dougan E. K."/>
            <person name="Rhodes N."/>
            <person name="Thang M."/>
            <person name="Chan C."/>
        </authorList>
    </citation>
    <scope>NUCLEOTIDE SEQUENCE</scope>
</reference>
<dbReference type="Proteomes" id="UP000604046">
    <property type="component" value="Unassembled WGS sequence"/>
</dbReference>
<keyword evidence="4" id="KW-1185">Reference proteome</keyword>
<dbReference type="Pfam" id="PF00856">
    <property type="entry name" value="SET"/>
    <property type="match status" value="1"/>
</dbReference>
<proteinExistence type="predicted"/>
<dbReference type="OrthoDB" id="265717at2759"/>
<name>A0A812QCU0_9DINO</name>
<dbReference type="CDD" id="cd20071">
    <property type="entry name" value="SET_SMYD"/>
    <property type="match status" value="1"/>
</dbReference>
<accession>A0A812QCU0</accession>
<dbReference type="InterPro" id="IPR001214">
    <property type="entry name" value="SET_dom"/>
</dbReference>
<dbReference type="AlphaFoldDB" id="A0A812QCU0"/>
<sequence>MACPTEWRGQGLEAAAASRLETRALRWATWKRPEVYPGRRTPGTCSSHRKVALCLFATISAARRPRAAPRHFAARAALGGSFDFRAIDGKGLGALATAPLRRGDCLLREVPLLRVDTGRTSALDDEVAWQALDSHLREELAALPRQEEAKFWALEDAFTDGEKMAAGILYTNAVDCNGQAMLFPDMSRLNHSCRPNVVHSWQDGEVVLHATRSIQPGEELCLCYVPAFLSQEQRQVQLTRRWRFSCCCPVCSSENLLRSDELRLRLAALDAQLSAKMRRWQSRDFNAQEAESAESELLSQVSEMTELICEEFGPHPALLCQLFYDAFVLLLLLGRARNSGRMIRLALEESQAREAVEVASAAALSASQRLLQSRLQDVRRHRHCDATQTAAPAAQWESNSPAEGPLPGDTVYRSSVPEVLENASAHHQHGRLGLLPDGRCCRFKPKPLPRRQLTREEMVESHRGFCFSSWWLDAEIRV</sequence>
<dbReference type="SUPFAM" id="SSF82199">
    <property type="entry name" value="SET domain"/>
    <property type="match status" value="1"/>
</dbReference>
<organism evidence="3 4">
    <name type="scientific">Symbiodinium natans</name>
    <dbReference type="NCBI Taxonomy" id="878477"/>
    <lineage>
        <taxon>Eukaryota</taxon>
        <taxon>Sar</taxon>
        <taxon>Alveolata</taxon>
        <taxon>Dinophyceae</taxon>
        <taxon>Suessiales</taxon>
        <taxon>Symbiodiniaceae</taxon>
        <taxon>Symbiodinium</taxon>
    </lineage>
</organism>
<gene>
    <name evidence="3" type="primary">set5</name>
    <name evidence="3" type="ORF">SNAT2548_LOCUS20728</name>
</gene>
<dbReference type="InterPro" id="IPR046341">
    <property type="entry name" value="SET_dom_sf"/>
</dbReference>
<dbReference type="Gene3D" id="1.25.40.10">
    <property type="entry name" value="Tetratricopeptide repeat domain"/>
    <property type="match status" value="1"/>
</dbReference>
<dbReference type="SMART" id="SM00317">
    <property type="entry name" value="SET"/>
    <property type="match status" value="1"/>
</dbReference>
<dbReference type="InterPro" id="IPR053185">
    <property type="entry name" value="SET_domain_protein"/>
</dbReference>
<dbReference type="PANTHER" id="PTHR47332:SF4">
    <property type="entry name" value="SET DOMAIN-CONTAINING PROTEIN 5"/>
    <property type="match status" value="1"/>
</dbReference>
<dbReference type="Gene3D" id="2.170.270.10">
    <property type="entry name" value="SET domain"/>
    <property type="match status" value="1"/>
</dbReference>
<evidence type="ECO:0000256" key="1">
    <source>
        <dbReference type="SAM" id="MobiDB-lite"/>
    </source>
</evidence>
<dbReference type="InterPro" id="IPR011990">
    <property type="entry name" value="TPR-like_helical_dom_sf"/>
</dbReference>
<evidence type="ECO:0000313" key="4">
    <source>
        <dbReference type="Proteomes" id="UP000604046"/>
    </source>
</evidence>
<evidence type="ECO:0000259" key="2">
    <source>
        <dbReference type="PROSITE" id="PS50280"/>
    </source>
</evidence>
<evidence type="ECO:0000313" key="3">
    <source>
        <dbReference type="EMBL" id="CAE7379650.1"/>
    </source>
</evidence>
<feature type="region of interest" description="Disordered" evidence="1">
    <location>
        <begin position="389"/>
        <end position="408"/>
    </location>
</feature>
<dbReference type="PANTHER" id="PTHR47332">
    <property type="entry name" value="SET DOMAIN-CONTAINING PROTEIN 5"/>
    <property type="match status" value="1"/>
</dbReference>